<dbReference type="Gene3D" id="1.20.120.530">
    <property type="entry name" value="GntR ligand-binding domain-like"/>
    <property type="match status" value="1"/>
</dbReference>
<dbReference type="PANTHER" id="PTHR43537:SF5">
    <property type="entry name" value="UXU OPERON TRANSCRIPTIONAL REGULATOR"/>
    <property type="match status" value="1"/>
</dbReference>
<evidence type="ECO:0000256" key="3">
    <source>
        <dbReference type="ARBA" id="ARBA00023163"/>
    </source>
</evidence>
<keyword evidence="1" id="KW-0805">Transcription regulation</keyword>
<evidence type="ECO:0000256" key="2">
    <source>
        <dbReference type="ARBA" id="ARBA00023125"/>
    </source>
</evidence>
<dbReference type="Pfam" id="PF00392">
    <property type="entry name" value="GntR"/>
    <property type="match status" value="1"/>
</dbReference>
<evidence type="ECO:0000313" key="5">
    <source>
        <dbReference type="EMBL" id="OZI55735.1"/>
    </source>
</evidence>
<organism evidence="5 6">
    <name type="scientific">Bordetella genomosp. 1</name>
    <dbReference type="NCBI Taxonomy" id="1395607"/>
    <lineage>
        <taxon>Bacteria</taxon>
        <taxon>Pseudomonadati</taxon>
        <taxon>Pseudomonadota</taxon>
        <taxon>Betaproteobacteria</taxon>
        <taxon>Burkholderiales</taxon>
        <taxon>Alcaligenaceae</taxon>
        <taxon>Bordetella</taxon>
    </lineage>
</organism>
<keyword evidence="2" id="KW-0238">DNA-binding</keyword>
<dbReference type="Gene3D" id="1.10.10.10">
    <property type="entry name" value="Winged helix-like DNA-binding domain superfamily/Winged helix DNA-binding domain"/>
    <property type="match status" value="1"/>
</dbReference>
<protein>
    <recommendedName>
        <fullName evidence="4">HTH gntR-type domain-containing protein</fullName>
    </recommendedName>
</protein>
<dbReference type="PRINTS" id="PR00035">
    <property type="entry name" value="HTHGNTR"/>
</dbReference>
<dbReference type="SMART" id="SM00895">
    <property type="entry name" value="FCD"/>
    <property type="match status" value="1"/>
</dbReference>
<gene>
    <name evidence="5" type="ORF">CAL27_24115</name>
</gene>
<evidence type="ECO:0000313" key="6">
    <source>
        <dbReference type="Proteomes" id="UP000216354"/>
    </source>
</evidence>
<evidence type="ECO:0000259" key="4">
    <source>
        <dbReference type="PROSITE" id="PS50949"/>
    </source>
</evidence>
<comment type="caution">
    <text evidence="5">The sequence shown here is derived from an EMBL/GenBank/DDBJ whole genome shotgun (WGS) entry which is preliminary data.</text>
</comment>
<dbReference type="Proteomes" id="UP000216354">
    <property type="component" value="Unassembled WGS sequence"/>
</dbReference>
<dbReference type="CDD" id="cd07377">
    <property type="entry name" value="WHTH_GntR"/>
    <property type="match status" value="1"/>
</dbReference>
<reference evidence="5 6" key="1">
    <citation type="submission" date="2017-05" db="EMBL/GenBank/DDBJ databases">
        <title>Complete and WGS of Bordetella genogroups.</title>
        <authorList>
            <person name="Spilker T."/>
            <person name="Lipuma J."/>
        </authorList>
    </citation>
    <scope>NUCLEOTIDE SEQUENCE [LARGE SCALE GENOMIC DNA]</scope>
    <source>
        <strain evidence="5 6">AU9795</strain>
    </source>
</reference>
<dbReference type="PANTHER" id="PTHR43537">
    <property type="entry name" value="TRANSCRIPTIONAL REGULATOR, GNTR FAMILY"/>
    <property type="match status" value="1"/>
</dbReference>
<keyword evidence="6" id="KW-1185">Reference proteome</keyword>
<dbReference type="SUPFAM" id="SSF48008">
    <property type="entry name" value="GntR ligand-binding domain-like"/>
    <property type="match status" value="1"/>
</dbReference>
<sequence length="231" mass="24842">MNHASPDRRLSDMVYEQLLALLGSEGFEIHARLPGEIELARRFSVSRPVLRQALARLRAEGRISARKGSGNYVEALKPQAEIVEFGALSSIADIKAFLEFRCATEGEIAARAAVRGDAAAIAEVERRHAEFERALQAGNPGIDEDIAFHAAVAQACGNRFFAMTITALAAQTRFSIDLVRQLSGPVPAERRQRVVAEHHAIVQAIAAGDAAAARAAMVAHLQGGIARLFGQ</sequence>
<feature type="domain" description="HTH gntR-type" evidence="4">
    <location>
        <begin position="8"/>
        <end position="76"/>
    </location>
</feature>
<dbReference type="Pfam" id="PF07729">
    <property type="entry name" value="FCD"/>
    <property type="match status" value="1"/>
</dbReference>
<dbReference type="InterPro" id="IPR036390">
    <property type="entry name" value="WH_DNA-bd_sf"/>
</dbReference>
<dbReference type="EMBL" id="NEVR01000007">
    <property type="protein sequence ID" value="OZI55735.1"/>
    <property type="molecule type" value="Genomic_DNA"/>
</dbReference>
<dbReference type="InterPro" id="IPR011711">
    <property type="entry name" value="GntR_C"/>
</dbReference>
<keyword evidence="3" id="KW-0804">Transcription</keyword>
<dbReference type="PROSITE" id="PS50949">
    <property type="entry name" value="HTH_GNTR"/>
    <property type="match status" value="1"/>
</dbReference>
<dbReference type="InterPro" id="IPR036388">
    <property type="entry name" value="WH-like_DNA-bd_sf"/>
</dbReference>
<dbReference type="SMART" id="SM00345">
    <property type="entry name" value="HTH_GNTR"/>
    <property type="match status" value="1"/>
</dbReference>
<dbReference type="InterPro" id="IPR008920">
    <property type="entry name" value="TF_FadR/GntR_C"/>
</dbReference>
<dbReference type="InterPro" id="IPR000524">
    <property type="entry name" value="Tscrpt_reg_HTH_GntR"/>
</dbReference>
<accession>A0ABX4ESY0</accession>
<proteinExistence type="predicted"/>
<name>A0ABX4ESY0_9BORD</name>
<dbReference type="SUPFAM" id="SSF46785">
    <property type="entry name" value="Winged helix' DNA-binding domain"/>
    <property type="match status" value="1"/>
</dbReference>
<dbReference type="RefSeq" id="WP_094833031.1">
    <property type="nucleotide sequence ID" value="NZ_NEVR01000007.1"/>
</dbReference>
<evidence type="ECO:0000256" key="1">
    <source>
        <dbReference type="ARBA" id="ARBA00023015"/>
    </source>
</evidence>